<feature type="transmembrane region" description="Helical" evidence="5">
    <location>
        <begin position="63"/>
        <end position="82"/>
    </location>
</feature>
<evidence type="ECO:0000256" key="3">
    <source>
        <dbReference type="ARBA" id="ARBA00022989"/>
    </source>
</evidence>
<evidence type="ECO:0000256" key="4">
    <source>
        <dbReference type="ARBA" id="ARBA00023136"/>
    </source>
</evidence>
<dbReference type="Proteomes" id="UP000011087">
    <property type="component" value="Unassembled WGS sequence"/>
</dbReference>
<dbReference type="OMA" id="LFWEVPK"/>
<dbReference type="RefSeq" id="XP_005830216.1">
    <property type="nucleotide sequence ID" value="XM_005830159.1"/>
</dbReference>
<dbReference type="InterPro" id="IPR050186">
    <property type="entry name" value="TPT_transporter"/>
</dbReference>
<evidence type="ECO:0000259" key="6">
    <source>
        <dbReference type="Pfam" id="PF03151"/>
    </source>
</evidence>
<dbReference type="InterPro" id="IPR004853">
    <property type="entry name" value="Sugar_P_trans_dom"/>
</dbReference>
<feature type="transmembrane region" description="Helical" evidence="5">
    <location>
        <begin position="153"/>
        <end position="173"/>
    </location>
</feature>
<dbReference type="GeneID" id="17300012"/>
<feature type="transmembrane region" description="Helical" evidence="5">
    <location>
        <begin position="306"/>
        <end position="329"/>
    </location>
</feature>
<feature type="transmembrane region" description="Helical" evidence="5">
    <location>
        <begin position="205"/>
        <end position="224"/>
    </location>
</feature>
<dbReference type="AlphaFoldDB" id="L1J3Z1"/>
<accession>L1J3Z1</accession>
<dbReference type="PANTHER" id="PTHR11132">
    <property type="entry name" value="SOLUTE CARRIER FAMILY 35"/>
    <property type="match status" value="1"/>
</dbReference>
<keyword evidence="2 5" id="KW-0812">Transmembrane</keyword>
<dbReference type="OrthoDB" id="18894at2759"/>
<keyword evidence="9" id="KW-1185">Reference proteome</keyword>
<comment type="subcellular location">
    <subcellularLocation>
        <location evidence="1">Membrane</location>
        <topology evidence="1">Multi-pass membrane protein</topology>
    </subcellularLocation>
</comment>
<evidence type="ECO:0000256" key="2">
    <source>
        <dbReference type="ARBA" id="ARBA00022692"/>
    </source>
</evidence>
<dbReference type="STRING" id="905079.L1J3Z1"/>
<evidence type="ECO:0000313" key="7">
    <source>
        <dbReference type="EMBL" id="EKX43236.1"/>
    </source>
</evidence>
<reference evidence="8" key="3">
    <citation type="submission" date="2016-03" db="UniProtKB">
        <authorList>
            <consortium name="EnsemblProtists"/>
        </authorList>
    </citation>
    <scope>IDENTIFICATION</scope>
</reference>
<dbReference type="KEGG" id="gtt:GUITHDRAFT_140559"/>
<dbReference type="PaxDb" id="55529-EKX43236"/>
<feature type="transmembrane region" description="Helical" evidence="5">
    <location>
        <begin position="88"/>
        <end position="108"/>
    </location>
</feature>
<feature type="transmembrane region" description="Helical" evidence="5">
    <location>
        <begin position="128"/>
        <end position="147"/>
    </location>
</feature>
<dbReference type="GO" id="GO:0016020">
    <property type="term" value="C:membrane"/>
    <property type="evidence" value="ECO:0007669"/>
    <property type="project" value="UniProtKB-SubCell"/>
</dbReference>
<reference evidence="9" key="2">
    <citation type="submission" date="2012-11" db="EMBL/GenBank/DDBJ databases">
        <authorList>
            <person name="Kuo A."/>
            <person name="Curtis B.A."/>
            <person name="Tanifuji G."/>
            <person name="Burki F."/>
            <person name="Gruber A."/>
            <person name="Irimia M."/>
            <person name="Maruyama S."/>
            <person name="Arias M.C."/>
            <person name="Ball S.G."/>
            <person name="Gile G.H."/>
            <person name="Hirakawa Y."/>
            <person name="Hopkins J.F."/>
            <person name="Rensing S.A."/>
            <person name="Schmutz J."/>
            <person name="Symeonidi A."/>
            <person name="Elias M."/>
            <person name="Eveleigh R.J."/>
            <person name="Herman E.K."/>
            <person name="Klute M.J."/>
            <person name="Nakayama T."/>
            <person name="Obornik M."/>
            <person name="Reyes-Prieto A."/>
            <person name="Armbrust E.V."/>
            <person name="Aves S.J."/>
            <person name="Beiko R.G."/>
            <person name="Coutinho P."/>
            <person name="Dacks J.B."/>
            <person name="Durnford D.G."/>
            <person name="Fast N.M."/>
            <person name="Green B.R."/>
            <person name="Grisdale C."/>
            <person name="Hempe F."/>
            <person name="Henrissat B."/>
            <person name="Hoppner M.P."/>
            <person name="Ishida K.-I."/>
            <person name="Kim E."/>
            <person name="Koreny L."/>
            <person name="Kroth P.G."/>
            <person name="Liu Y."/>
            <person name="Malik S.-B."/>
            <person name="Maier U.G."/>
            <person name="McRose D."/>
            <person name="Mock T."/>
            <person name="Neilson J.A."/>
            <person name="Onodera N.T."/>
            <person name="Poole A.M."/>
            <person name="Pritham E.J."/>
            <person name="Richards T.A."/>
            <person name="Rocap G."/>
            <person name="Roy S.W."/>
            <person name="Sarai C."/>
            <person name="Schaack S."/>
            <person name="Shirato S."/>
            <person name="Slamovits C.H."/>
            <person name="Spencer D.F."/>
            <person name="Suzuki S."/>
            <person name="Worden A.Z."/>
            <person name="Zauner S."/>
            <person name="Barry K."/>
            <person name="Bell C."/>
            <person name="Bharti A.K."/>
            <person name="Crow J.A."/>
            <person name="Grimwood J."/>
            <person name="Kramer R."/>
            <person name="Lindquist E."/>
            <person name="Lucas S."/>
            <person name="Salamov A."/>
            <person name="McFadden G.I."/>
            <person name="Lane C.E."/>
            <person name="Keeling P.J."/>
            <person name="Gray M.W."/>
            <person name="Grigoriev I.V."/>
            <person name="Archibald J.M."/>
        </authorList>
    </citation>
    <scope>NUCLEOTIDE SEQUENCE</scope>
    <source>
        <strain evidence="9">CCMP2712</strain>
    </source>
</reference>
<keyword evidence="4 5" id="KW-0472">Membrane</keyword>
<dbReference type="HOGENOM" id="CLU_022332_1_1_1"/>
<proteinExistence type="predicted"/>
<keyword evidence="3 5" id="KW-1133">Transmembrane helix</keyword>
<protein>
    <recommendedName>
        <fullName evidence="6">Sugar phosphate transporter domain-containing protein</fullName>
    </recommendedName>
</protein>
<dbReference type="EMBL" id="JH993011">
    <property type="protein sequence ID" value="EKX43236.1"/>
    <property type="molecule type" value="Genomic_DNA"/>
</dbReference>
<evidence type="ECO:0000313" key="9">
    <source>
        <dbReference type="Proteomes" id="UP000011087"/>
    </source>
</evidence>
<dbReference type="Pfam" id="PF03151">
    <property type="entry name" value="TPT"/>
    <property type="match status" value="2"/>
</dbReference>
<organism evidence="7">
    <name type="scientific">Guillardia theta (strain CCMP2712)</name>
    <name type="common">Cryptophyte</name>
    <dbReference type="NCBI Taxonomy" id="905079"/>
    <lineage>
        <taxon>Eukaryota</taxon>
        <taxon>Cryptophyceae</taxon>
        <taxon>Pyrenomonadales</taxon>
        <taxon>Geminigeraceae</taxon>
        <taxon>Guillardia</taxon>
    </lineage>
</organism>
<gene>
    <name evidence="7" type="ORF">GUITHDRAFT_140559</name>
</gene>
<evidence type="ECO:0000256" key="5">
    <source>
        <dbReference type="SAM" id="Phobius"/>
    </source>
</evidence>
<feature type="transmembrane region" description="Helical" evidence="5">
    <location>
        <begin position="336"/>
        <end position="357"/>
    </location>
</feature>
<feature type="domain" description="Sugar phosphate transporter" evidence="6">
    <location>
        <begin position="264"/>
        <end position="379"/>
    </location>
</feature>
<dbReference type="eggNOG" id="KOG1443">
    <property type="taxonomic scope" value="Eukaryota"/>
</dbReference>
<reference evidence="7 9" key="1">
    <citation type="journal article" date="2012" name="Nature">
        <title>Algal genomes reveal evolutionary mosaicism and the fate of nucleomorphs.</title>
        <authorList>
            <consortium name="DOE Joint Genome Institute"/>
            <person name="Curtis B.A."/>
            <person name="Tanifuji G."/>
            <person name="Burki F."/>
            <person name="Gruber A."/>
            <person name="Irimia M."/>
            <person name="Maruyama S."/>
            <person name="Arias M.C."/>
            <person name="Ball S.G."/>
            <person name="Gile G.H."/>
            <person name="Hirakawa Y."/>
            <person name="Hopkins J.F."/>
            <person name="Kuo A."/>
            <person name="Rensing S.A."/>
            <person name="Schmutz J."/>
            <person name="Symeonidi A."/>
            <person name="Elias M."/>
            <person name="Eveleigh R.J."/>
            <person name="Herman E.K."/>
            <person name="Klute M.J."/>
            <person name="Nakayama T."/>
            <person name="Obornik M."/>
            <person name="Reyes-Prieto A."/>
            <person name="Armbrust E.V."/>
            <person name="Aves S.J."/>
            <person name="Beiko R.G."/>
            <person name="Coutinho P."/>
            <person name="Dacks J.B."/>
            <person name="Durnford D.G."/>
            <person name="Fast N.M."/>
            <person name="Green B.R."/>
            <person name="Grisdale C.J."/>
            <person name="Hempel F."/>
            <person name="Henrissat B."/>
            <person name="Hoppner M.P."/>
            <person name="Ishida K."/>
            <person name="Kim E."/>
            <person name="Koreny L."/>
            <person name="Kroth P.G."/>
            <person name="Liu Y."/>
            <person name="Malik S.B."/>
            <person name="Maier U.G."/>
            <person name="McRose D."/>
            <person name="Mock T."/>
            <person name="Neilson J.A."/>
            <person name="Onodera N.T."/>
            <person name="Poole A.M."/>
            <person name="Pritham E.J."/>
            <person name="Richards T.A."/>
            <person name="Rocap G."/>
            <person name="Roy S.W."/>
            <person name="Sarai C."/>
            <person name="Schaack S."/>
            <person name="Shirato S."/>
            <person name="Slamovits C.H."/>
            <person name="Spencer D.F."/>
            <person name="Suzuki S."/>
            <person name="Worden A.Z."/>
            <person name="Zauner S."/>
            <person name="Barry K."/>
            <person name="Bell C."/>
            <person name="Bharti A.K."/>
            <person name="Crow J.A."/>
            <person name="Grimwood J."/>
            <person name="Kramer R."/>
            <person name="Lindquist E."/>
            <person name="Lucas S."/>
            <person name="Salamov A."/>
            <person name="McFadden G.I."/>
            <person name="Lane C.E."/>
            <person name="Keeling P.J."/>
            <person name="Gray M.W."/>
            <person name="Grigoriev I.V."/>
            <person name="Archibald J.M."/>
        </authorList>
    </citation>
    <scope>NUCLEOTIDE SEQUENCE</scope>
    <source>
        <strain evidence="7 9">CCMP2712</strain>
    </source>
</reference>
<sequence length="424" mass="46324">MGKGSRNEFHEARDHDGEISSALLQASDMHAELEDESPAERRECLDTAQWSSVGLRYVVNGSLYLVWFAISTAVILNVKFLVSSKGHFPYPLAVTACVNGLMALHAFVVSKMPGVRVDEVTASQFRYCIIPISLVTALEIGGTNYALKLLSVSFAQMVKAGGPFSVMIFALFFKLEKFSCVLLFSLVTICGGLAIASWGQIDFQWTGFIVAFVAVFMGGLRWALTQLLLQGMFESYHHLAGKGEGEGEGEEKPARRSARPRLSPLTMTLYTSPLVSLALLPATIIFESGGVVAVLRACCSPPSYYLILSASLFFSSILVFCLMVIEFVLVRNTSSLAVSVGSVFKEICTIAAGIVVFGDHLTMFNVIGFVTCQAGIATYIFMHYRDDKKQQSLTDDEAADLKPVVMHSMEGEANLREELIAEHE</sequence>
<evidence type="ECO:0000256" key="1">
    <source>
        <dbReference type="ARBA" id="ARBA00004141"/>
    </source>
</evidence>
<feature type="transmembrane region" description="Helical" evidence="5">
    <location>
        <begin position="363"/>
        <end position="382"/>
    </location>
</feature>
<feature type="domain" description="Sugar phosphate transporter" evidence="6">
    <location>
        <begin position="61"/>
        <end position="231"/>
    </location>
</feature>
<feature type="transmembrane region" description="Helical" evidence="5">
    <location>
        <begin position="180"/>
        <end position="199"/>
    </location>
</feature>
<evidence type="ECO:0000313" key="8">
    <source>
        <dbReference type="EnsemblProtists" id="EKX43236"/>
    </source>
</evidence>
<name>L1J3Z1_GUITC</name>
<dbReference type="EnsemblProtists" id="EKX43236">
    <property type="protein sequence ID" value="EKX43236"/>
    <property type="gene ID" value="GUITHDRAFT_140559"/>
</dbReference>
<feature type="transmembrane region" description="Helical" evidence="5">
    <location>
        <begin position="265"/>
        <end position="286"/>
    </location>
</feature>